<reference evidence="5" key="1">
    <citation type="submission" date="2021-01" db="EMBL/GenBank/DDBJ databases">
        <authorList>
            <person name="Corre E."/>
            <person name="Pelletier E."/>
            <person name="Niang G."/>
            <person name="Scheremetjew M."/>
            <person name="Finn R."/>
            <person name="Kale V."/>
            <person name="Holt S."/>
            <person name="Cochrane G."/>
            <person name="Meng A."/>
            <person name="Brown T."/>
            <person name="Cohen L."/>
        </authorList>
    </citation>
    <scope>NUCLEOTIDE SEQUENCE</scope>
    <source>
        <strain evidence="5">CCMP1381</strain>
    </source>
</reference>
<dbReference type="PANTHER" id="PTHR22904:SF523">
    <property type="entry name" value="STRESS-INDUCED-PHOSPHOPROTEIN 1"/>
    <property type="match status" value="1"/>
</dbReference>
<feature type="compositionally biased region" description="Polar residues" evidence="3">
    <location>
        <begin position="1"/>
        <end position="11"/>
    </location>
</feature>
<dbReference type="GO" id="GO:0003779">
    <property type="term" value="F:actin binding"/>
    <property type="evidence" value="ECO:0007669"/>
    <property type="project" value="InterPro"/>
</dbReference>
<keyword evidence="1" id="KW-0677">Repeat</keyword>
<dbReference type="GO" id="GO:0007010">
    <property type="term" value="P:cytoskeleton organization"/>
    <property type="evidence" value="ECO:0007669"/>
    <property type="project" value="InterPro"/>
</dbReference>
<feature type="region of interest" description="Disordered" evidence="3">
    <location>
        <begin position="1"/>
        <end position="32"/>
    </location>
</feature>
<feature type="domain" description="Adenylate cyclase-associated CAP C-terminal" evidence="4">
    <location>
        <begin position="98"/>
        <end position="232"/>
    </location>
</feature>
<gene>
    <name evidence="5" type="ORF">DSPE1174_LOCUS24220</name>
</gene>
<dbReference type="SUPFAM" id="SSF69340">
    <property type="entry name" value="C-terminal domain of adenylylcyclase associated protein"/>
    <property type="match status" value="1"/>
</dbReference>
<sequence length="409" mass="46051">MTTDQENNLTESTKEQRHTDSNDGLQRDQLPRKDYYNKWDTFTKETVEELDEENERLEKENDEILGKSKYPSSEAEQKDKETNEKLKDAKKVWDKRANLEEAAKFLVEEATDANQVIDETVLQGKKIITFKNCTNCTYDVSRELVGMIKIFVAGCVNCTISVAPKLITSHVELVHCEAVTLNVVENEIHTVQVDLSTGVVLRYGEGLFQPGQKIYHAGSSDMSIICDGGRLSAHADYLADMPDPPLTEAAPEEQTFITQMVESELLTEPALHVGNRFVPQRELDMETATQAEVTEREKEELAGQAEREKLCGNQSFGAHEYSQAAVHYTMAIDYASHMEKEARDAMLCAAYSNRAACFLKLGQHDKALIDADQCIKANPAFVKGHFRRGLDQTVVGFERRPFLLFPGMI</sequence>
<keyword evidence="2" id="KW-0802">TPR repeat</keyword>
<protein>
    <recommendedName>
        <fullName evidence="4">Adenylate cyclase-associated CAP C-terminal domain-containing protein</fullName>
    </recommendedName>
</protein>
<feature type="compositionally biased region" description="Basic and acidic residues" evidence="3">
    <location>
        <begin position="75"/>
        <end position="84"/>
    </location>
</feature>
<dbReference type="InterPro" id="IPR013912">
    <property type="entry name" value="Adenylate_cyclase-assoc_CAP_C"/>
</dbReference>
<dbReference type="Gene3D" id="2.160.20.70">
    <property type="match status" value="1"/>
</dbReference>
<proteinExistence type="predicted"/>
<organism evidence="5">
    <name type="scientific">Octactis speculum</name>
    <dbReference type="NCBI Taxonomy" id="3111310"/>
    <lineage>
        <taxon>Eukaryota</taxon>
        <taxon>Sar</taxon>
        <taxon>Stramenopiles</taxon>
        <taxon>Ochrophyta</taxon>
        <taxon>Dictyochophyceae</taxon>
        <taxon>Dictyochales</taxon>
        <taxon>Dictyochaceae</taxon>
        <taxon>Octactis</taxon>
    </lineage>
</organism>
<dbReference type="GO" id="GO:0051879">
    <property type="term" value="F:Hsp90 protein binding"/>
    <property type="evidence" value="ECO:0007669"/>
    <property type="project" value="TreeGrafter"/>
</dbReference>
<evidence type="ECO:0000313" key="5">
    <source>
        <dbReference type="EMBL" id="CAD9460172.1"/>
    </source>
</evidence>
<accession>A0A7S2DR77</accession>
<dbReference type="PANTHER" id="PTHR22904">
    <property type="entry name" value="TPR REPEAT CONTAINING PROTEIN"/>
    <property type="match status" value="1"/>
</dbReference>
<dbReference type="EMBL" id="HBGS01046706">
    <property type="protein sequence ID" value="CAD9460172.1"/>
    <property type="molecule type" value="Transcribed_RNA"/>
</dbReference>
<dbReference type="Gene3D" id="1.25.40.10">
    <property type="entry name" value="Tetratricopeptide repeat domain"/>
    <property type="match status" value="1"/>
</dbReference>
<dbReference type="SMART" id="SM00028">
    <property type="entry name" value="TPR"/>
    <property type="match status" value="2"/>
</dbReference>
<evidence type="ECO:0000259" key="4">
    <source>
        <dbReference type="Pfam" id="PF08603"/>
    </source>
</evidence>
<dbReference type="SUPFAM" id="SSF48452">
    <property type="entry name" value="TPR-like"/>
    <property type="match status" value="1"/>
</dbReference>
<dbReference type="InterPro" id="IPR011990">
    <property type="entry name" value="TPR-like_helical_dom_sf"/>
</dbReference>
<evidence type="ECO:0000256" key="1">
    <source>
        <dbReference type="ARBA" id="ARBA00022737"/>
    </source>
</evidence>
<feature type="compositionally biased region" description="Basic and acidic residues" evidence="3">
    <location>
        <begin position="56"/>
        <end position="66"/>
    </location>
</feature>
<feature type="region of interest" description="Disordered" evidence="3">
    <location>
        <begin position="50"/>
        <end position="84"/>
    </location>
</feature>
<dbReference type="InterPro" id="IPR019734">
    <property type="entry name" value="TPR_rpt"/>
</dbReference>
<evidence type="ECO:0000256" key="2">
    <source>
        <dbReference type="ARBA" id="ARBA00022803"/>
    </source>
</evidence>
<evidence type="ECO:0000256" key="3">
    <source>
        <dbReference type="SAM" id="MobiDB-lite"/>
    </source>
</evidence>
<name>A0A7S2DR77_9STRA</name>
<dbReference type="AlphaFoldDB" id="A0A7S2DR77"/>
<feature type="compositionally biased region" description="Basic and acidic residues" evidence="3">
    <location>
        <begin position="12"/>
        <end position="32"/>
    </location>
</feature>
<dbReference type="InterPro" id="IPR036223">
    <property type="entry name" value="CAP_C_sf"/>
</dbReference>
<dbReference type="Pfam" id="PF08603">
    <property type="entry name" value="CAP_C"/>
    <property type="match status" value="1"/>
</dbReference>
<dbReference type="InterPro" id="IPR016098">
    <property type="entry name" value="CAP/MinC_C"/>
</dbReference>